<keyword evidence="2" id="KW-1185">Reference proteome</keyword>
<reference evidence="1 2" key="1">
    <citation type="submission" date="2023-08" db="EMBL/GenBank/DDBJ databases">
        <title>Black Yeasts Isolated from many extreme environments.</title>
        <authorList>
            <person name="Coleine C."/>
            <person name="Stajich J.E."/>
            <person name="Selbmann L."/>
        </authorList>
    </citation>
    <scope>NUCLEOTIDE SEQUENCE [LARGE SCALE GENOMIC DNA]</scope>
    <source>
        <strain evidence="1 2">CCFEE 5792</strain>
    </source>
</reference>
<evidence type="ECO:0008006" key="3">
    <source>
        <dbReference type="Google" id="ProtNLM"/>
    </source>
</evidence>
<protein>
    <recommendedName>
        <fullName evidence="3">Carboxylic ester hydrolase</fullName>
    </recommendedName>
</protein>
<accession>A0AAV9MRQ6</accession>
<evidence type="ECO:0000313" key="2">
    <source>
        <dbReference type="Proteomes" id="UP001358417"/>
    </source>
</evidence>
<evidence type="ECO:0000313" key="1">
    <source>
        <dbReference type="EMBL" id="KAK5043541.1"/>
    </source>
</evidence>
<dbReference type="GeneID" id="89979595"/>
<comment type="caution">
    <text evidence="1">The sequence shown here is derived from an EMBL/GenBank/DDBJ whole genome shotgun (WGS) entry which is preliminary data.</text>
</comment>
<name>A0AAV9MRQ6_9EURO</name>
<sequence length="337" mass="37557">MSVIPVTAFIRSAFESLALTGQLLPTVLQADPRITYTGYIPEAHYPQENDTITSLPLLVAVHTTGRAGDRIIEQWKDFADANKVALITPLFPAFLQGPLDQDAYHFLGRPPPWAGEPAGSWLSKAISIPGGSQVTITPNDPEIDLRLDLLLLNLVKEVGERWPAIETDKFFLSGFSGGGQFSHRFFYLHPEKLEAVYVGAPGSTTQWNFTQNWPTGLQNWEDIFHKSLDVEKLRAVPVFGAVGSNDIVNDGLRLRKHVSGSDFGTDEETNRTRVSRLTTLVEGWQEAGFNASYTVVEGPGHEMERVNPPVEEWLRTQIHSWWAKRSVQKRGKIAADK</sequence>
<organism evidence="1 2">
    <name type="scientific">Exophiala bonariae</name>
    <dbReference type="NCBI Taxonomy" id="1690606"/>
    <lineage>
        <taxon>Eukaryota</taxon>
        <taxon>Fungi</taxon>
        <taxon>Dikarya</taxon>
        <taxon>Ascomycota</taxon>
        <taxon>Pezizomycotina</taxon>
        <taxon>Eurotiomycetes</taxon>
        <taxon>Chaetothyriomycetidae</taxon>
        <taxon>Chaetothyriales</taxon>
        <taxon>Herpotrichiellaceae</taxon>
        <taxon>Exophiala</taxon>
    </lineage>
</organism>
<dbReference type="Gene3D" id="3.40.50.1820">
    <property type="entry name" value="alpha/beta hydrolase"/>
    <property type="match status" value="1"/>
</dbReference>
<dbReference type="AlphaFoldDB" id="A0AAV9MRQ6"/>
<dbReference type="RefSeq" id="XP_064699927.1">
    <property type="nucleotide sequence ID" value="XM_064854974.1"/>
</dbReference>
<dbReference type="SUPFAM" id="SSF53474">
    <property type="entry name" value="alpha/beta-Hydrolases"/>
    <property type="match status" value="1"/>
</dbReference>
<proteinExistence type="predicted"/>
<dbReference type="InterPro" id="IPR029058">
    <property type="entry name" value="AB_hydrolase_fold"/>
</dbReference>
<dbReference type="Proteomes" id="UP001358417">
    <property type="component" value="Unassembled WGS sequence"/>
</dbReference>
<gene>
    <name evidence="1" type="ORF">LTR84_011443</name>
</gene>
<dbReference type="EMBL" id="JAVRRD010000058">
    <property type="protein sequence ID" value="KAK5043541.1"/>
    <property type="molecule type" value="Genomic_DNA"/>
</dbReference>